<evidence type="ECO:0000313" key="1">
    <source>
        <dbReference type="EMBL" id="GAA4295090.1"/>
    </source>
</evidence>
<dbReference type="Proteomes" id="UP001501844">
    <property type="component" value="Unassembled WGS sequence"/>
</dbReference>
<dbReference type="EMBL" id="BAABGX010000001">
    <property type="protein sequence ID" value="GAA4295090.1"/>
    <property type="molecule type" value="Genomic_DNA"/>
</dbReference>
<proteinExistence type="predicted"/>
<evidence type="ECO:0000313" key="2">
    <source>
        <dbReference type="Proteomes" id="UP001501844"/>
    </source>
</evidence>
<name>A0ABP8F4M4_9BACT</name>
<comment type="caution">
    <text evidence="1">The sequence shown here is derived from an EMBL/GenBank/DDBJ whole genome shotgun (WGS) entry which is preliminary data.</text>
</comment>
<sequence length="390" mass="45267">MQTVVKQVPVLRASSIYQADSVYRFKSEHLDFNQEMTLSYLEKATEVEESNLERAIYYVKRAITLQPALDYYKRLAGLLVKADRPEELLQLYQLILQKHTFSLARHGNITEFLFEKPDEATAYEYLTLVLLKQEYAFGETLSELQELGFSMVNLKERLSKDERLKLIPTSERYKSLMLYFLPEEELASFVRSEDNFQNLLSSIKDSASVFEIDKQEVAAFNYQESEMPEDYDGAQDIRNHYGLFLQEKHQQPKEWYAYNFKRKIKINDNVQAVVYAIDSSALASPVNMRHIYYRLVTYTRKGQLIGSEIVATQAGEHLSTASFQHNTFTVTDHTRFWKKPYQKDDFDNFLVKTEKVGERRFEILPDGKIVPAKAPVAPIDSTQVTASAVF</sequence>
<gene>
    <name evidence="1" type="ORF">GCM10023183_00490</name>
</gene>
<reference evidence="2" key="1">
    <citation type="journal article" date="2019" name="Int. J. Syst. Evol. Microbiol.">
        <title>The Global Catalogue of Microorganisms (GCM) 10K type strain sequencing project: providing services to taxonomists for standard genome sequencing and annotation.</title>
        <authorList>
            <consortium name="The Broad Institute Genomics Platform"/>
            <consortium name="The Broad Institute Genome Sequencing Center for Infectious Disease"/>
            <person name="Wu L."/>
            <person name="Ma J."/>
        </authorList>
    </citation>
    <scope>NUCLEOTIDE SEQUENCE [LARGE SCALE GENOMIC DNA]</scope>
    <source>
        <strain evidence="2">JCM 17917</strain>
    </source>
</reference>
<keyword evidence="2" id="KW-1185">Reference proteome</keyword>
<evidence type="ECO:0008006" key="3">
    <source>
        <dbReference type="Google" id="ProtNLM"/>
    </source>
</evidence>
<protein>
    <recommendedName>
        <fullName evidence="3">Tetratricopeptide repeat protein</fullName>
    </recommendedName>
</protein>
<organism evidence="1 2">
    <name type="scientific">Nibribacter koreensis</name>
    <dbReference type="NCBI Taxonomy" id="1084519"/>
    <lineage>
        <taxon>Bacteria</taxon>
        <taxon>Pseudomonadati</taxon>
        <taxon>Bacteroidota</taxon>
        <taxon>Cytophagia</taxon>
        <taxon>Cytophagales</taxon>
        <taxon>Hymenobacteraceae</taxon>
        <taxon>Nibribacter</taxon>
    </lineage>
</organism>
<accession>A0ABP8F4M4</accession>